<accession>A0A1G1ZMN9</accession>
<dbReference type="Proteomes" id="UP000177942">
    <property type="component" value="Unassembled WGS sequence"/>
</dbReference>
<keyword evidence="1" id="KW-0812">Transmembrane</keyword>
<name>A0A1G1ZMN9_9BACT</name>
<protein>
    <recommendedName>
        <fullName evidence="4">Polymerase nucleotidyl transferase domain-containing protein</fullName>
    </recommendedName>
</protein>
<evidence type="ECO:0000256" key="1">
    <source>
        <dbReference type="SAM" id="Phobius"/>
    </source>
</evidence>
<keyword evidence="1" id="KW-0472">Membrane</keyword>
<keyword evidence="1" id="KW-1133">Transmembrane helix</keyword>
<comment type="caution">
    <text evidence="2">The sequence shown here is derived from an EMBL/GenBank/DDBJ whole genome shotgun (WGS) entry which is preliminary data.</text>
</comment>
<sequence>MFSEPILERRQQVLYDQKWKKFLRRSWPFQYIPFIEFVLGAGSMALGNATPESDFDVIVGARFGRIFTARFFCFLTFSLPGWWVDHRLNKVKDRFCFNHFVTENSFRLSPPYDIYGKNLYQKLVPILGKPEIIDAFLAANRDWVGVGINYRDDLRHLHKESGAVKFFFEKILGGRLGNQLERILKAIQIRKIERSLEKERQYKPRIKYDDDELEFHWY</sequence>
<dbReference type="STRING" id="1798407.A3A16_00870"/>
<reference evidence="2 3" key="1">
    <citation type="journal article" date="2016" name="Nat. Commun.">
        <title>Thousands of microbial genomes shed light on interconnected biogeochemical processes in an aquifer system.</title>
        <authorList>
            <person name="Anantharaman K."/>
            <person name="Brown C.T."/>
            <person name="Hug L.A."/>
            <person name="Sharon I."/>
            <person name="Castelle C.J."/>
            <person name="Probst A.J."/>
            <person name="Thomas B.C."/>
            <person name="Singh A."/>
            <person name="Wilkins M.J."/>
            <person name="Karaoz U."/>
            <person name="Brodie E.L."/>
            <person name="Williams K.H."/>
            <person name="Hubbard S.S."/>
            <person name="Banfield J.F."/>
        </authorList>
    </citation>
    <scope>NUCLEOTIDE SEQUENCE [LARGE SCALE GENOMIC DNA]</scope>
</reference>
<organism evidence="2 3">
    <name type="scientific">Candidatus Harrisonbacteria bacterium RIFCSPLOWO2_01_FULL_44_18</name>
    <dbReference type="NCBI Taxonomy" id="1798407"/>
    <lineage>
        <taxon>Bacteria</taxon>
        <taxon>Candidatus Harrisoniibacteriota</taxon>
    </lineage>
</organism>
<feature type="transmembrane region" description="Helical" evidence="1">
    <location>
        <begin position="66"/>
        <end position="84"/>
    </location>
</feature>
<gene>
    <name evidence="2" type="ORF">A3A16_00870</name>
</gene>
<feature type="transmembrane region" description="Helical" evidence="1">
    <location>
        <begin position="27"/>
        <end position="46"/>
    </location>
</feature>
<evidence type="ECO:0000313" key="2">
    <source>
        <dbReference type="EMBL" id="OGY65923.1"/>
    </source>
</evidence>
<proteinExistence type="predicted"/>
<dbReference type="EMBL" id="MHJJ01000005">
    <property type="protein sequence ID" value="OGY65923.1"/>
    <property type="molecule type" value="Genomic_DNA"/>
</dbReference>
<evidence type="ECO:0008006" key="4">
    <source>
        <dbReference type="Google" id="ProtNLM"/>
    </source>
</evidence>
<dbReference type="AlphaFoldDB" id="A0A1G1ZMN9"/>
<evidence type="ECO:0000313" key="3">
    <source>
        <dbReference type="Proteomes" id="UP000177942"/>
    </source>
</evidence>